<dbReference type="KEGG" id="bana:BARAN1_0441"/>
<feature type="domain" description="PhoH-like protein" evidence="7">
    <location>
        <begin position="96"/>
        <end position="298"/>
    </location>
</feature>
<dbReference type="FunFam" id="3.40.50.300:FF:000013">
    <property type="entry name" value="PhoH family ATPase"/>
    <property type="match status" value="1"/>
</dbReference>
<comment type="subcellular location">
    <subcellularLocation>
        <location evidence="1">Cytoplasm</location>
    </subcellularLocation>
</comment>
<name>A0A2X3KY66_9BACT</name>
<accession>A0A2X3KY66</accession>
<dbReference type="Gene3D" id="3.40.50.300">
    <property type="entry name" value="P-loop containing nucleotide triphosphate hydrolases"/>
    <property type="match status" value="1"/>
</dbReference>
<gene>
    <name evidence="8" type="primary">phoH</name>
    <name evidence="8" type="ORF">BARAN1_0441</name>
</gene>
<sequence>MAVGVLGQYNRNLRLLGEAFTGVHIATRGDRIELEGEEKDVRQLERLLGKLVEVVRGNHQPTPDEVRYLISQVKDGEDLAGLLTDIVQVTHWGEAIRPKTAGQRQYVQAIRDNDAVFAIGPAGTGKTYLAVAMALGYLKRGQVKRIILTRPAVEAGEQLGFLPGDIFQKVNPYLRPLYDAIYDMIPAVELDKHIQNGRVEIAPLAFMRGRTLNHAFVILDEAQNTTHTQMKMFLTRLGFGSKAVVTGDITQVDLEGRPSGLAEVGQILAGVPGIAIVHLDRRDVVRHPLVKAIIEAYERSEREPGADGDRA</sequence>
<keyword evidence="3" id="KW-0963">Cytoplasm</keyword>
<evidence type="ECO:0000256" key="1">
    <source>
        <dbReference type="ARBA" id="ARBA00004496"/>
    </source>
</evidence>
<comment type="similarity">
    <text evidence="2">Belongs to the PhoH family.</text>
</comment>
<dbReference type="InterPro" id="IPR051451">
    <property type="entry name" value="PhoH2-like"/>
</dbReference>
<dbReference type="InterPro" id="IPR003714">
    <property type="entry name" value="PhoH"/>
</dbReference>
<organism evidence="8 9">
    <name type="scientific">Candidatus Bipolaricaulis anaerobius</name>
    <dbReference type="NCBI Taxonomy" id="2026885"/>
    <lineage>
        <taxon>Bacteria</taxon>
        <taxon>Candidatus Bipolaricaulota</taxon>
        <taxon>Candidatus Bipolaricaulia</taxon>
        <taxon>Candidatus Bipolaricaulales</taxon>
        <taxon>Candidatus Bipolaricaulaceae</taxon>
        <taxon>Candidatus Bipolaricaulis</taxon>
    </lineage>
</organism>
<evidence type="ECO:0000256" key="5">
    <source>
        <dbReference type="ARBA" id="ARBA00022840"/>
    </source>
</evidence>
<dbReference type="GO" id="GO:0005524">
    <property type="term" value="F:ATP binding"/>
    <property type="evidence" value="ECO:0007669"/>
    <property type="project" value="UniProtKB-KW"/>
</dbReference>
<keyword evidence="5" id="KW-0067">ATP-binding</keyword>
<proteinExistence type="inferred from homology"/>
<dbReference type="PANTHER" id="PTHR30473">
    <property type="entry name" value="PROTEIN PHOH"/>
    <property type="match status" value="1"/>
</dbReference>
<keyword evidence="9" id="KW-1185">Reference proteome</keyword>
<evidence type="ECO:0000259" key="7">
    <source>
        <dbReference type="Pfam" id="PF02562"/>
    </source>
</evidence>
<dbReference type="PANTHER" id="PTHR30473:SF1">
    <property type="entry name" value="PHOH-LIKE PROTEIN"/>
    <property type="match status" value="1"/>
</dbReference>
<protein>
    <recommendedName>
        <fullName evidence="6">PhoH-like protein</fullName>
    </recommendedName>
</protein>
<dbReference type="Proteomes" id="UP000249818">
    <property type="component" value="Chromosome BARAN1"/>
</dbReference>
<keyword evidence="4" id="KW-0547">Nucleotide-binding</keyword>
<dbReference type="SUPFAM" id="SSF52540">
    <property type="entry name" value="P-loop containing nucleoside triphosphate hydrolases"/>
    <property type="match status" value="1"/>
</dbReference>
<dbReference type="Pfam" id="PF02562">
    <property type="entry name" value="PhoH"/>
    <property type="match status" value="1"/>
</dbReference>
<evidence type="ECO:0000256" key="2">
    <source>
        <dbReference type="ARBA" id="ARBA00010393"/>
    </source>
</evidence>
<evidence type="ECO:0000256" key="6">
    <source>
        <dbReference type="ARBA" id="ARBA00039970"/>
    </source>
</evidence>
<evidence type="ECO:0000256" key="4">
    <source>
        <dbReference type="ARBA" id="ARBA00022741"/>
    </source>
</evidence>
<dbReference type="AlphaFoldDB" id="A0A2X3KY66"/>
<dbReference type="EMBL" id="LS483254">
    <property type="protein sequence ID" value="SQD92466.1"/>
    <property type="molecule type" value="Genomic_DNA"/>
</dbReference>
<evidence type="ECO:0000313" key="9">
    <source>
        <dbReference type="Proteomes" id="UP000249818"/>
    </source>
</evidence>
<evidence type="ECO:0000313" key="8">
    <source>
        <dbReference type="EMBL" id="SQD92466.1"/>
    </source>
</evidence>
<dbReference type="InterPro" id="IPR027417">
    <property type="entry name" value="P-loop_NTPase"/>
</dbReference>
<evidence type="ECO:0000256" key="3">
    <source>
        <dbReference type="ARBA" id="ARBA00022490"/>
    </source>
</evidence>
<dbReference type="GO" id="GO:0005829">
    <property type="term" value="C:cytosol"/>
    <property type="evidence" value="ECO:0007669"/>
    <property type="project" value="TreeGrafter"/>
</dbReference>
<dbReference type="RefSeq" id="WP_231944284.1">
    <property type="nucleotide sequence ID" value="NZ_LS483254.1"/>
</dbReference>
<reference evidence="9" key="1">
    <citation type="submission" date="2018-05" db="EMBL/GenBank/DDBJ databases">
        <authorList>
            <person name="Hao L."/>
        </authorList>
    </citation>
    <scope>NUCLEOTIDE SEQUENCE [LARGE SCALE GENOMIC DNA]</scope>
</reference>